<name>A0A914HPZ0_GLORO</name>
<accession>A0A914HPZ0</accession>
<dbReference type="InterPro" id="IPR048258">
    <property type="entry name" value="Cyclins_cyclin-box"/>
</dbReference>
<sequence length="512" mass="58144">MKIGHRTPPRQKRATDPPPQFDSSDLGSPHKVWSLLCEKDEKLRRDPHVFSRQKKINAKMRSMLLDWVMDVCADKHLHRETFHLCVDYIDRYIALSEEQLQPQRLQLFGSTALAIASKVEEIYPPKIAEIAEYTDGCCSVSDIRGIEEIMLEKLDWTCYPVTAVHWLALYMQLMSTDEVIPAQRVVISAGKRSSEMASANADSEQSPFGYPSLEVSIVSALPNDENNLPDDTKQMQKCFLPSAVPSLPFPLDDEDPSPSSLRRDDHFEVTTTNSVETARVRHISFSCAFPRMQLSHIGSSPRVLLHTAQADISYVGHSSYSSGHIYPDQRCTVPKLMRGEFVRLASILDLAMLDAGCLHFRYSELATAVVLCCYEPENLICQLTGFSPDKIREVRAYIEPFVQVFDRNEPTGTAIPCLPDVPHDDRHNIQTYTHNCLAHLETTQRMRKETEVRRKAVELRVAARVRGHSFCRAQQQRQNRTNEEEDLQSEGRNQREEARNSAGVVGMDNECN</sequence>
<evidence type="ECO:0000313" key="7">
    <source>
        <dbReference type="Proteomes" id="UP000887572"/>
    </source>
</evidence>
<evidence type="ECO:0000259" key="6">
    <source>
        <dbReference type="SMART" id="SM00385"/>
    </source>
</evidence>
<dbReference type="PROSITE" id="PS00292">
    <property type="entry name" value="CYCLINS"/>
    <property type="match status" value="1"/>
</dbReference>
<evidence type="ECO:0000256" key="5">
    <source>
        <dbReference type="SAM" id="MobiDB-lite"/>
    </source>
</evidence>
<feature type="domain" description="Cyclin-like" evidence="6">
    <location>
        <begin position="66"/>
        <end position="152"/>
    </location>
</feature>
<keyword evidence="1" id="KW-0132">Cell division</keyword>
<dbReference type="SUPFAM" id="SSF47954">
    <property type="entry name" value="Cyclin-like"/>
    <property type="match status" value="2"/>
</dbReference>
<dbReference type="Gene3D" id="1.10.472.10">
    <property type="entry name" value="Cyclin-like"/>
    <property type="match status" value="1"/>
</dbReference>
<dbReference type="PANTHER" id="PTHR10177">
    <property type="entry name" value="CYCLINS"/>
    <property type="match status" value="1"/>
</dbReference>
<keyword evidence="3" id="KW-0131">Cell cycle</keyword>
<reference evidence="8" key="1">
    <citation type="submission" date="2022-11" db="UniProtKB">
        <authorList>
            <consortium name="WormBaseParasite"/>
        </authorList>
    </citation>
    <scope>IDENTIFICATION</scope>
</reference>
<evidence type="ECO:0000256" key="1">
    <source>
        <dbReference type="ARBA" id="ARBA00022618"/>
    </source>
</evidence>
<dbReference type="InterPro" id="IPR013763">
    <property type="entry name" value="Cyclin-like_dom"/>
</dbReference>
<feature type="region of interest" description="Disordered" evidence="5">
    <location>
        <begin position="1"/>
        <end position="27"/>
    </location>
</feature>
<protein>
    <submittedName>
        <fullName evidence="8">Cyclin N-terminal domain-containing protein</fullName>
    </submittedName>
</protein>
<feature type="region of interest" description="Disordered" evidence="5">
    <location>
        <begin position="472"/>
        <end position="512"/>
    </location>
</feature>
<comment type="similarity">
    <text evidence="4">Belongs to the cyclin family.</text>
</comment>
<dbReference type="Proteomes" id="UP000887572">
    <property type="component" value="Unplaced"/>
</dbReference>
<evidence type="ECO:0000313" key="8">
    <source>
        <dbReference type="WBParaSite" id="Gr19_v10_g2814.t1"/>
    </source>
</evidence>
<dbReference type="GO" id="GO:0000278">
    <property type="term" value="P:mitotic cell cycle"/>
    <property type="evidence" value="ECO:0007669"/>
    <property type="project" value="UniProtKB-ARBA"/>
</dbReference>
<dbReference type="InterPro" id="IPR006671">
    <property type="entry name" value="Cyclin_N"/>
</dbReference>
<feature type="compositionally biased region" description="Basic residues" evidence="5">
    <location>
        <begin position="1"/>
        <end position="12"/>
    </location>
</feature>
<dbReference type="GO" id="GO:0051301">
    <property type="term" value="P:cell division"/>
    <property type="evidence" value="ECO:0007669"/>
    <property type="project" value="UniProtKB-KW"/>
</dbReference>
<dbReference type="FunFam" id="1.10.472.10:FF:000001">
    <property type="entry name" value="G2/mitotic-specific cyclin"/>
    <property type="match status" value="1"/>
</dbReference>
<keyword evidence="7" id="KW-1185">Reference proteome</keyword>
<dbReference type="AlphaFoldDB" id="A0A914HPZ0"/>
<keyword evidence="2 4" id="KW-0195">Cyclin</keyword>
<dbReference type="InterPro" id="IPR039361">
    <property type="entry name" value="Cyclin"/>
</dbReference>
<evidence type="ECO:0000256" key="4">
    <source>
        <dbReference type="RuleBase" id="RU000383"/>
    </source>
</evidence>
<dbReference type="WBParaSite" id="Gr19_v10_g2814.t1">
    <property type="protein sequence ID" value="Gr19_v10_g2814.t1"/>
    <property type="gene ID" value="Gr19_v10_g2814"/>
</dbReference>
<evidence type="ECO:0000256" key="2">
    <source>
        <dbReference type="ARBA" id="ARBA00023127"/>
    </source>
</evidence>
<proteinExistence type="inferred from homology"/>
<dbReference type="Pfam" id="PF00134">
    <property type="entry name" value="Cyclin_N"/>
    <property type="match status" value="1"/>
</dbReference>
<dbReference type="InterPro" id="IPR036915">
    <property type="entry name" value="Cyclin-like_sf"/>
</dbReference>
<organism evidence="7 8">
    <name type="scientific">Globodera rostochiensis</name>
    <name type="common">Golden nematode worm</name>
    <name type="synonym">Heterodera rostochiensis</name>
    <dbReference type="NCBI Taxonomy" id="31243"/>
    <lineage>
        <taxon>Eukaryota</taxon>
        <taxon>Metazoa</taxon>
        <taxon>Ecdysozoa</taxon>
        <taxon>Nematoda</taxon>
        <taxon>Chromadorea</taxon>
        <taxon>Rhabditida</taxon>
        <taxon>Tylenchina</taxon>
        <taxon>Tylenchomorpha</taxon>
        <taxon>Tylenchoidea</taxon>
        <taxon>Heteroderidae</taxon>
        <taxon>Heteroderinae</taxon>
        <taxon>Globodera</taxon>
    </lineage>
</organism>
<dbReference type="SMART" id="SM00385">
    <property type="entry name" value="CYCLIN"/>
    <property type="match status" value="1"/>
</dbReference>
<evidence type="ECO:0000256" key="3">
    <source>
        <dbReference type="ARBA" id="ARBA00023306"/>
    </source>
</evidence>